<dbReference type="Gene3D" id="3.30.450.40">
    <property type="match status" value="1"/>
</dbReference>
<dbReference type="Gene3D" id="1.10.10.10">
    <property type="entry name" value="Winged helix-like DNA-binding domain superfamily/Winged helix DNA-binding domain"/>
    <property type="match status" value="1"/>
</dbReference>
<evidence type="ECO:0000259" key="5">
    <source>
        <dbReference type="PROSITE" id="PS51078"/>
    </source>
</evidence>
<dbReference type="EMBL" id="JACOPN010000003">
    <property type="protein sequence ID" value="MBC5716749.1"/>
    <property type="molecule type" value="Genomic_DNA"/>
</dbReference>
<reference evidence="6" key="1">
    <citation type="submission" date="2020-08" db="EMBL/GenBank/DDBJ databases">
        <title>Genome public.</title>
        <authorList>
            <person name="Liu C."/>
            <person name="Sun Q."/>
        </authorList>
    </citation>
    <scope>NUCLEOTIDE SEQUENCE</scope>
    <source>
        <strain evidence="6">BX5</strain>
    </source>
</reference>
<dbReference type="InterPro" id="IPR029016">
    <property type="entry name" value="GAF-like_dom_sf"/>
</dbReference>
<dbReference type="Pfam" id="PF01614">
    <property type="entry name" value="IclR_C"/>
    <property type="match status" value="1"/>
</dbReference>
<accession>A0A8J6IVY0</accession>
<keyword evidence="7" id="KW-1185">Reference proteome</keyword>
<comment type="caution">
    <text evidence="6">The sequence shown here is derived from an EMBL/GenBank/DDBJ whole genome shotgun (WGS) entry which is preliminary data.</text>
</comment>
<dbReference type="GO" id="GO:0003700">
    <property type="term" value="F:DNA-binding transcription factor activity"/>
    <property type="evidence" value="ECO:0007669"/>
    <property type="project" value="TreeGrafter"/>
</dbReference>
<dbReference type="Proteomes" id="UP000602260">
    <property type="component" value="Unassembled WGS sequence"/>
</dbReference>
<dbReference type="Pfam" id="PF09339">
    <property type="entry name" value="HTH_IclR"/>
    <property type="match status" value="1"/>
</dbReference>
<dbReference type="InterPro" id="IPR036390">
    <property type="entry name" value="WH_DNA-bd_sf"/>
</dbReference>
<sequence length="274" mass="30055">MSDKRESVSSPAGARVTATAKALRVLDCFTPTQPELSLAQISRILNMPKSTLLNQLRTLEEAGFLGKSPENQTYRLGHKIMELSYCAHAAMPVIQYAVPVMEDLQVSTGEIIYLTSHIGGQVFYLECVYPSRRSVAYSVSGKTLPMHCTGCGKAMLSQMPTEQVEAIIQKHGLPSFTQNTITDHDALMEQLAVCRRRGYALDNEEETMGVKCVAMAIRTSRGDVAGALSISGSTLSIRNENIPQYAELLSRACNALSPYARMMPAILYQNQNTL</sequence>
<feature type="domain" description="HTH iclR-type" evidence="4">
    <location>
        <begin position="16"/>
        <end position="78"/>
    </location>
</feature>
<gene>
    <name evidence="6" type="ORF">H8S55_05345</name>
</gene>
<feature type="domain" description="IclR-ED" evidence="5">
    <location>
        <begin position="79"/>
        <end position="262"/>
    </location>
</feature>
<dbReference type="PANTHER" id="PTHR30136">
    <property type="entry name" value="HELIX-TURN-HELIX TRANSCRIPTIONAL REGULATOR, ICLR FAMILY"/>
    <property type="match status" value="1"/>
</dbReference>
<dbReference type="AlphaFoldDB" id="A0A8J6IVY0"/>
<evidence type="ECO:0000256" key="3">
    <source>
        <dbReference type="ARBA" id="ARBA00023163"/>
    </source>
</evidence>
<dbReference type="SMART" id="SM00346">
    <property type="entry name" value="HTH_ICLR"/>
    <property type="match status" value="1"/>
</dbReference>
<protein>
    <submittedName>
        <fullName evidence="6">IclR family transcriptional regulator</fullName>
    </submittedName>
</protein>
<dbReference type="SUPFAM" id="SSF55781">
    <property type="entry name" value="GAF domain-like"/>
    <property type="match status" value="1"/>
</dbReference>
<dbReference type="InterPro" id="IPR036388">
    <property type="entry name" value="WH-like_DNA-bd_sf"/>
</dbReference>
<evidence type="ECO:0000256" key="2">
    <source>
        <dbReference type="ARBA" id="ARBA00023125"/>
    </source>
</evidence>
<evidence type="ECO:0000313" key="6">
    <source>
        <dbReference type="EMBL" id="MBC5716749.1"/>
    </source>
</evidence>
<dbReference type="GO" id="GO:0045892">
    <property type="term" value="P:negative regulation of DNA-templated transcription"/>
    <property type="evidence" value="ECO:0007669"/>
    <property type="project" value="TreeGrafter"/>
</dbReference>
<dbReference type="SUPFAM" id="SSF46785">
    <property type="entry name" value="Winged helix' DNA-binding domain"/>
    <property type="match status" value="1"/>
</dbReference>
<keyword evidence="3" id="KW-0804">Transcription</keyword>
<dbReference type="GO" id="GO:0003677">
    <property type="term" value="F:DNA binding"/>
    <property type="evidence" value="ECO:0007669"/>
    <property type="project" value="UniProtKB-KW"/>
</dbReference>
<name>A0A8J6IVY0_9FIRM</name>
<keyword evidence="1" id="KW-0805">Transcription regulation</keyword>
<keyword evidence="2" id="KW-0238">DNA-binding</keyword>
<evidence type="ECO:0000256" key="1">
    <source>
        <dbReference type="ARBA" id="ARBA00023015"/>
    </source>
</evidence>
<evidence type="ECO:0000313" key="7">
    <source>
        <dbReference type="Proteomes" id="UP000602260"/>
    </source>
</evidence>
<dbReference type="PROSITE" id="PS51078">
    <property type="entry name" value="ICLR_ED"/>
    <property type="match status" value="1"/>
</dbReference>
<evidence type="ECO:0000259" key="4">
    <source>
        <dbReference type="PROSITE" id="PS51077"/>
    </source>
</evidence>
<dbReference type="PROSITE" id="PS51077">
    <property type="entry name" value="HTH_ICLR"/>
    <property type="match status" value="1"/>
</dbReference>
<dbReference type="InterPro" id="IPR014757">
    <property type="entry name" value="Tscrpt_reg_IclR_C"/>
</dbReference>
<dbReference type="RefSeq" id="WP_186878103.1">
    <property type="nucleotide sequence ID" value="NZ_JACOPN010000003.1"/>
</dbReference>
<dbReference type="PANTHER" id="PTHR30136:SF35">
    <property type="entry name" value="HTH-TYPE TRANSCRIPTIONAL REGULATOR RV1719"/>
    <property type="match status" value="1"/>
</dbReference>
<dbReference type="InterPro" id="IPR005471">
    <property type="entry name" value="Tscrpt_reg_IclR_N"/>
</dbReference>
<proteinExistence type="predicted"/>
<organism evidence="6 7">
    <name type="scientific">Flintibacter faecis</name>
    <dbReference type="NCBI Taxonomy" id="2763047"/>
    <lineage>
        <taxon>Bacteria</taxon>
        <taxon>Bacillati</taxon>
        <taxon>Bacillota</taxon>
        <taxon>Clostridia</taxon>
        <taxon>Eubacteriales</taxon>
        <taxon>Flintibacter</taxon>
    </lineage>
</organism>
<dbReference type="InterPro" id="IPR050707">
    <property type="entry name" value="HTH_MetabolicPath_Reg"/>
</dbReference>